<dbReference type="GO" id="GO:0010288">
    <property type="term" value="P:response to lead ion"/>
    <property type="evidence" value="ECO:0007669"/>
    <property type="project" value="TreeGrafter"/>
</dbReference>
<dbReference type="GO" id="GO:0097063">
    <property type="term" value="F:cadmium ion sensor activity"/>
    <property type="evidence" value="ECO:0007669"/>
    <property type="project" value="TreeGrafter"/>
</dbReference>
<dbReference type="AlphaFoldDB" id="A0A1S2PFY1"/>
<dbReference type="InterPro" id="IPR036390">
    <property type="entry name" value="WH_DNA-bd_sf"/>
</dbReference>
<dbReference type="OrthoDB" id="3232131at2"/>
<dbReference type="InterPro" id="IPR052543">
    <property type="entry name" value="HTH_Metal-responsive_Reg"/>
</dbReference>
<dbReference type="PANTHER" id="PTHR39168">
    <property type="entry name" value="TRANSCRIPTIONAL REGULATOR-RELATED"/>
    <property type="match status" value="1"/>
</dbReference>
<dbReference type="PROSITE" id="PS50987">
    <property type="entry name" value="HTH_ARSR_2"/>
    <property type="match status" value="1"/>
</dbReference>
<name>A0A1S2PFY1_9ACTN</name>
<dbReference type="EMBL" id="MLYP01000037">
    <property type="protein sequence ID" value="OIJ92512.1"/>
    <property type="molecule type" value="Genomic_DNA"/>
</dbReference>
<dbReference type="InterPro" id="IPR001845">
    <property type="entry name" value="HTH_ArsR_DNA-bd_dom"/>
</dbReference>
<organism evidence="2 3">
    <name type="scientific">Streptomyces colonosanans</name>
    <dbReference type="NCBI Taxonomy" id="1428652"/>
    <lineage>
        <taxon>Bacteria</taxon>
        <taxon>Bacillati</taxon>
        <taxon>Actinomycetota</taxon>
        <taxon>Actinomycetes</taxon>
        <taxon>Kitasatosporales</taxon>
        <taxon>Streptomycetaceae</taxon>
        <taxon>Streptomyces</taxon>
    </lineage>
</organism>
<dbReference type="SUPFAM" id="SSF46785">
    <property type="entry name" value="Winged helix' DNA-binding domain"/>
    <property type="match status" value="1"/>
</dbReference>
<dbReference type="InterPro" id="IPR036388">
    <property type="entry name" value="WH-like_DNA-bd_sf"/>
</dbReference>
<dbReference type="STRING" id="1428652.BIV24_13895"/>
<evidence type="ECO:0000313" key="2">
    <source>
        <dbReference type="EMBL" id="OIJ92512.1"/>
    </source>
</evidence>
<dbReference type="Proteomes" id="UP000179935">
    <property type="component" value="Unassembled WGS sequence"/>
</dbReference>
<comment type="caution">
    <text evidence="2">The sequence shown here is derived from an EMBL/GenBank/DDBJ whole genome shotgun (WGS) entry which is preliminary data.</text>
</comment>
<dbReference type="SMART" id="SM00418">
    <property type="entry name" value="HTH_ARSR"/>
    <property type="match status" value="1"/>
</dbReference>
<accession>A0A1S2PFY1</accession>
<dbReference type="Pfam" id="PF12840">
    <property type="entry name" value="HTH_20"/>
    <property type="match status" value="1"/>
</dbReference>
<proteinExistence type="predicted"/>
<dbReference type="GO" id="GO:0046686">
    <property type="term" value="P:response to cadmium ion"/>
    <property type="evidence" value="ECO:0007669"/>
    <property type="project" value="TreeGrafter"/>
</dbReference>
<dbReference type="RefSeq" id="WP_071366588.1">
    <property type="nucleotide sequence ID" value="NZ_MLYP01000037.1"/>
</dbReference>
<dbReference type="CDD" id="cd00090">
    <property type="entry name" value="HTH_ARSR"/>
    <property type="match status" value="1"/>
</dbReference>
<feature type="domain" description="HTH arsR-type" evidence="1">
    <location>
        <begin position="15"/>
        <end position="110"/>
    </location>
</feature>
<dbReference type="PANTHER" id="PTHR39168:SF1">
    <property type="entry name" value="TRANSCRIPTIONAL REGULATORY PROTEIN"/>
    <property type="match status" value="1"/>
</dbReference>
<dbReference type="Gene3D" id="1.10.10.10">
    <property type="entry name" value="Winged helix-like DNA-binding domain superfamily/Winged helix DNA-binding domain"/>
    <property type="match status" value="1"/>
</dbReference>
<protein>
    <submittedName>
        <fullName evidence="2">Transcriptional regulator</fullName>
    </submittedName>
</protein>
<evidence type="ECO:0000313" key="3">
    <source>
        <dbReference type="Proteomes" id="UP000179935"/>
    </source>
</evidence>
<dbReference type="InterPro" id="IPR011991">
    <property type="entry name" value="ArsR-like_HTH"/>
</dbReference>
<reference evidence="2 3" key="1">
    <citation type="submission" date="2016-10" db="EMBL/GenBank/DDBJ databases">
        <title>Genome sequence of Streptomyces sp. MUSC 93.</title>
        <authorList>
            <person name="Lee L.-H."/>
            <person name="Ser H.-L."/>
            <person name="Law J.W.-F."/>
        </authorList>
    </citation>
    <scope>NUCLEOTIDE SEQUENCE [LARGE SCALE GENOMIC DNA]</scope>
    <source>
        <strain evidence="2 3">MUSC 93</strain>
    </source>
</reference>
<dbReference type="GO" id="GO:0003700">
    <property type="term" value="F:DNA-binding transcription factor activity"/>
    <property type="evidence" value="ECO:0007669"/>
    <property type="project" value="InterPro"/>
</dbReference>
<gene>
    <name evidence="2" type="ORF">BIV24_13895</name>
</gene>
<evidence type="ECO:0000259" key="1">
    <source>
        <dbReference type="PROSITE" id="PS50987"/>
    </source>
</evidence>
<dbReference type="GO" id="GO:0032791">
    <property type="term" value="F:lead ion binding"/>
    <property type="evidence" value="ECO:0007669"/>
    <property type="project" value="TreeGrafter"/>
</dbReference>
<dbReference type="GO" id="GO:0003677">
    <property type="term" value="F:DNA binding"/>
    <property type="evidence" value="ECO:0007669"/>
    <property type="project" value="TreeGrafter"/>
</dbReference>
<keyword evidence="3" id="KW-1185">Reference proteome</keyword>
<sequence>MLGCMTTKDPGRARPRDAQAPGLAALAGLIADETRAACLLALLDGRAWTAGELARYAGVAASTLSEHLGKLVAGGLLAEERQGRHRYVRLAGARVAQLVEDLAAQVAPDADAARPRTLRESSAGSAMARGRTCYDHLAGRLGITLTDALTARGLLRTTTELKERAGVEEVSAAGLSAPEEGASTGFALTDAGLRWFDAAGIGLDRKGRRPLARACLDWTERRRHLAGAAGAALCRHALDTGWCVRIGSERAVKITAAGERALSELLGIEAGALH</sequence>